<dbReference type="PANTHER" id="PTHR45947">
    <property type="entry name" value="SULFOQUINOVOSYL TRANSFERASE SQD2"/>
    <property type="match status" value="1"/>
</dbReference>
<dbReference type="Pfam" id="PF13439">
    <property type="entry name" value="Glyco_transf_4"/>
    <property type="match status" value="1"/>
</dbReference>
<evidence type="ECO:0000259" key="2">
    <source>
        <dbReference type="Pfam" id="PF13439"/>
    </source>
</evidence>
<dbReference type="Gene3D" id="3.40.50.2000">
    <property type="entry name" value="Glycogen Phosphorylase B"/>
    <property type="match status" value="2"/>
</dbReference>
<feature type="domain" description="Glycosyltransferase subfamily 4-like N-terminal" evidence="2">
    <location>
        <begin position="40"/>
        <end position="217"/>
    </location>
</feature>
<evidence type="ECO:0000313" key="4">
    <source>
        <dbReference type="Proteomes" id="UP000004221"/>
    </source>
</evidence>
<accession>I4EHK5</accession>
<proteinExistence type="predicted"/>
<comment type="caution">
    <text evidence="3">The sequence shown here is derived from an EMBL/GenBank/DDBJ whole genome shotgun (WGS) entry which is preliminary data.</text>
</comment>
<dbReference type="AlphaFoldDB" id="I4EHK5"/>
<name>I4EHK5_9BACT</name>
<dbReference type="SUPFAM" id="SSF53756">
    <property type="entry name" value="UDP-Glycosyltransferase/glycogen phosphorylase"/>
    <property type="match status" value="1"/>
</dbReference>
<gene>
    <name evidence="3" type="ORF">NITHO_3140004</name>
</gene>
<dbReference type="GO" id="GO:0016757">
    <property type="term" value="F:glycosyltransferase activity"/>
    <property type="evidence" value="ECO:0007669"/>
    <property type="project" value="InterPro"/>
</dbReference>
<dbReference type="EMBL" id="CAGS01000240">
    <property type="protein sequence ID" value="CCF84167.1"/>
    <property type="molecule type" value="Genomic_DNA"/>
</dbReference>
<dbReference type="InterPro" id="IPR028098">
    <property type="entry name" value="Glyco_trans_4-like_N"/>
</dbReference>
<evidence type="ECO:0000259" key="1">
    <source>
        <dbReference type="Pfam" id="PF00534"/>
    </source>
</evidence>
<evidence type="ECO:0000313" key="3">
    <source>
        <dbReference type="EMBL" id="CCF84167.1"/>
    </source>
</evidence>
<keyword evidence="3" id="KW-0808">Transferase</keyword>
<protein>
    <submittedName>
        <fullName evidence="3">Glycosyl transferase group 1</fullName>
    </submittedName>
</protein>
<dbReference type="PANTHER" id="PTHR45947:SF3">
    <property type="entry name" value="SULFOQUINOVOSYL TRANSFERASE SQD2"/>
    <property type="match status" value="1"/>
</dbReference>
<feature type="domain" description="Glycosyl transferase family 1" evidence="1">
    <location>
        <begin position="225"/>
        <end position="406"/>
    </location>
</feature>
<keyword evidence="4" id="KW-1185">Reference proteome</keyword>
<organism evidence="3 4">
    <name type="scientific">Nitrolancea hollandica Lb</name>
    <dbReference type="NCBI Taxonomy" id="1129897"/>
    <lineage>
        <taxon>Bacteria</taxon>
        <taxon>Pseudomonadati</taxon>
        <taxon>Thermomicrobiota</taxon>
        <taxon>Thermomicrobia</taxon>
        <taxon>Sphaerobacterales</taxon>
        <taxon>Sphaerobacterineae</taxon>
        <taxon>Sphaerobacteraceae</taxon>
        <taxon>Nitrolancea</taxon>
    </lineage>
</organism>
<sequence length="444" mass="49492">METTAECVPGKAFSSPAVDRVAMITVHTSPLSPPGLRDSGGLNVYVRELGRYLSQRGVAVDVFTRRTDTRTPRILQADVGVRVIQVDAGPPQPVDKDSLFCYLPDFASEMAFLAIKEGVRYDLVHAHYWLSGWAAHLLQRYWNAPFVQMFHTLAHLKNAVAEDRHRETTLRLQVERRLVDVADVVIAANPDERDEMTRRLNADDRKISMVPPGVDLDLFRPSDSWEARRVLDLPPGPLLLFVGRIDPVKGIDTLFDGLQRLIHDYDWSGSPPRLVFIGGLIEVDDSGSTMDADLQQLSLRAGELGLSDYVLFRGSQPRQVLPLYYNAVDVCVVPSRYESFGLVAVEAMACGTPIVASHVGGLRFTIEDEVSGLLVPHSDPAELSVALRRALTDHHLRSRMQVGARQAAIRFSWQTITAEVLRVYERSVLEQRIDLPMFGGIYAS</sequence>
<dbReference type="InterPro" id="IPR050194">
    <property type="entry name" value="Glycosyltransferase_grp1"/>
</dbReference>
<dbReference type="Proteomes" id="UP000004221">
    <property type="component" value="Unassembled WGS sequence"/>
</dbReference>
<reference evidence="3 4" key="1">
    <citation type="journal article" date="2012" name="ISME J.">
        <title>Nitrification expanded: discovery, physiology and genomics of a nitrite-oxidizing bacterium from the phylum Chloroflexi.</title>
        <authorList>
            <person name="Sorokin D.Y."/>
            <person name="Lucker S."/>
            <person name="Vejmelkova D."/>
            <person name="Kostrikina N.A."/>
            <person name="Kleerebezem R."/>
            <person name="Rijpstra W.I."/>
            <person name="Damste J.S."/>
            <person name="Le Paslier D."/>
            <person name="Muyzer G."/>
            <person name="Wagner M."/>
            <person name="van Loosdrecht M.C."/>
            <person name="Daims H."/>
        </authorList>
    </citation>
    <scope>NUCLEOTIDE SEQUENCE [LARGE SCALE GENOMIC DNA]</scope>
    <source>
        <strain evidence="4">none</strain>
    </source>
</reference>
<dbReference type="InterPro" id="IPR001296">
    <property type="entry name" value="Glyco_trans_1"/>
</dbReference>
<dbReference type="RefSeq" id="WP_008478110.1">
    <property type="nucleotide sequence ID" value="NZ_CAGS01000240.1"/>
</dbReference>
<dbReference type="Pfam" id="PF00534">
    <property type="entry name" value="Glycos_transf_1"/>
    <property type="match status" value="1"/>
</dbReference>